<dbReference type="CDD" id="cd04051">
    <property type="entry name" value="C2_SRC2_like"/>
    <property type="match status" value="1"/>
</dbReference>
<reference evidence="3" key="5">
    <citation type="journal article" date="2018" name="Nat. Plants">
        <title>Whole-genome landscape of Medicago truncatula symbiotic genes.</title>
        <authorList>
            <person name="Pecrix Y."/>
            <person name="Gamas P."/>
            <person name="Carrere S."/>
        </authorList>
    </citation>
    <scope>NUCLEOTIDE SEQUENCE</scope>
    <source>
        <tissue evidence="3">Leaves</tissue>
    </source>
</reference>
<keyword evidence="5" id="KW-1185">Reference proteome</keyword>
<organism evidence="2 5">
    <name type="scientific">Medicago truncatula</name>
    <name type="common">Barrel medic</name>
    <name type="synonym">Medicago tribuloides</name>
    <dbReference type="NCBI Taxonomy" id="3880"/>
    <lineage>
        <taxon>Eukaryota</taxon>
        <taxon>Viridiplantae</taxon>
        <taxon>Streptophyta</taxon>
        <taxon>Embryophyta</taxon>
        <taxon>Tracheophyta</taxon>
        <taxon>Spermatophyta</taxon>
        <taxon>Magnoliopsida</taxon>
        <taxon>eudicotyledons</taxon>
        <taxon>Gunneridae</taxon>
        <taxon>Pentapetalae</taxon>
        <taxon>rosids</taxon>
        <taxon>fabids</taxon>
        <taxon>Fabales</taxon>
        <taxon>Fabaceae</taxon>
        <taxon>Papilionoideae</taxon>
        <taxon>50 kb inversion clade</taxon>
        <taxon>NPAAA clade</taxon>
        <taxon>Hologalegina</taxon>
        <taxon>IRL clade</taxon>
        <taxon>Trifolieae</taxon>
        <taxon>Medicago</taxon>
    </lineage>
</organism>
<dbReference type="InterPro" id="IPR044750">
    <property type="entry name" value="C2_SRC2/BAP"/>
</dbReference>
<proteinExistence type="predicted"/>
<accession>A0A072TNG6</accession>
<dbReference type="AlphaFoldDB" id="A0A072TNG6"/>
<dbReference type="Proteomes" id="UP000265566">
    <property type="component" value="Chromosome 8"/>
</dbReference>
<dbReference type="Gramene" id="rna46111">
    <property type="protein sequence ID" value="RHN40021.1"/>
    <property type="gene ID" value="gene46111"/>
</dbReference>
<evidence type="ECO:0000313" key="5">
    <source>
        <dbReference type="Proteomes" id="UP000002051"/>
    </source>
</evidence>
<dbReference type="PANTHER" id="PTHR32246:SF17">
    <property type="entry name" value="BON1-ASSOCIATED PROTEIN 2"/>
    <property type="match status" value="1"/>
</dbReference>
<dbReference type="PROSITE" id="PS50004">
    <property type="entry name" value="C2"/>
    <property type="match status" value="1"/>
</dbReference>
<dbReference type="EMBL" id="PSQE01000008">
    <property type="protein sequence ID" value="RHN40021.1"/>
    <property type="molecule type" value="Genomic_DNA"/>
</dbReference>
<gene>
    <name evidence="4" type="primary">25502304</name>
    <name evidence="2" type="ordered locus">MTR_8g432400</name>
    <name evidence="3" type="ORF">MtrunA17_Chr8g0350211</name>
</gene>
<reference evidence="6" key="4">
    <citation type="journal article" date="2018" name="Nat. Plants">
        <title>Whole-genome landscape of Medicago truncatula symbiotic genes.</title>
        <authorList>
            <person name="Pecrix Y."/>
            <person name="Staton S.E."/>
            <person name="Sallet E."/>
            <person name="Lelandais-Briere C."/>
            <person name="Moreau S."/>
            <person name="Carrere S."/>
            <person name="Blein T."/>
            <person name="Jardinaud M.F."/>
            <person name="Latrasse D."/>
            <person name="Zouine M."/>
            <person name="Zahm M."/>
            <person name="Kreplak J."/>
            <person name="Mayjonade B."/>
            <person name="Satge C."/>
            <person name="Perez M."/>
            <person name="Cauet S."/>
            <person name="Marande W."/>
            <person name="Chantry-Darmon C."/>
            <person name="Lopez-Roques C."/>
            <person name="Bouchez O."/>
            <person name="Berard A."/>
            <person name="Debelle F."/>
            <person name="Munos S."/>
            <person name="Bendahmane A."/>
            <person name="Berges H."/>
            <person name="Niebel A."/>
            <person name="Buitink J."/>
            <person name="Frugier F."/>
            <person name="Benhamed M."/>
            <person name="Crespi M."/>
            <person name="Gouzy J."/>
            <person name="Gamas P."/>
        </authorList>
    </citation>
    <scope>NUCLEOTIDE SEQUENCE [LARGE SCALE GENOMIC DNA]</scope>
    <source>
        <strain evidence="6">cv. Jemalong A17</strain>
    </source>
</reference>
<feature type="domain" description="C2" evidence="1">
    <location>
        <begin position="1"/>
        <end position="105"/>
    </location>
</feature>
<dbReference type="PANTHER" id="PTHR32246">
    <property type="entry name" value="INGRESSION PROTEIN FIC1"/>
    <property type="match status" value="1"/>
</dbReference>
<evidence type="ECO:0000313" key="3">
    <source>
        <dbReference type="EMBL" id="RHN40021.1"/>
    </source>
</evidence>
<name>A0A072TNG6_MEDTR</name>
<dbReference type="SUPFAM" id="SSF49562">
    <property type="entry name" value="C2 domain (Calcium/lipid-binding domain, CaLB)"/>
    <property type="match status" value="1"/>
</dbReference>
<sequence>MSRTIEITILSAENLQENKKAIKGNTFVTVQCDGSNREVSTTKLDSEGGSYPTWNEKLVMDVPLHARFLTIEVKYKTRGSSSNSVGMARIPVSDFLGGYVHENQLQFLSYRLWDNRVRRNGVVNISVKVKMSQQNSCSSSMSSTVSGVPVTGVPVTGNGSCSGVVTGIPAVWLNYQRNI</sequence>
<dbReference type="SMART" id="SM00239">
    <property type="entry name" value="C2"/>
    <property type="match status" value="1"/>
</dbReference>
<dbReference type="InterPro" id="IPR035892">
    <property type="entry name" value="C2_domain_sf"/>
</dbReference>
<dbReference type="Pfam" id="PF00168">
    <property type="entry name" value="C2"/>
    <property type="match status" value="1"/>
</dbReference>
<reference evidence="4" key="3">
    <citation type="submission" date="2015-04" db="UniProtKB">
        <authorList>
            <consortium name="EnsemblPlants"/>
        </authorList>
    </citation>
    <scope>IDENTIFICATION</scope>
    <source>
        <strain evidence="4">cv. Jemalong A17</strain>
    </source>
</reference>
<reference evidence="2 5" key="1">
    <citation type="journal article" date="2011" name="Nature">
        <title>The Medicago genome provides insight into the evolution of rhizobial symbioses.</title>
        <authorList>
            <person name="Young N.D."/>
            <person name="Debelle F."/>
            <person name="Oldroyd G.E."/>
            <person name="Geurts R."/>
            <person name="Cannon S.B."/>
            <person name="Udvardi M.K."/>
            <person name="Benedito V.A."/>
            <person name="Mayer K.F."/>
            <person name="Gouzy J."/>
            <person name="Schoof H."/>
            <person name="Van de Peer Y."/>
            <person name="Proost S."/>
            <person name="Cook D.R."/>
            <person name="Meyers B.C."/>
            <person name="Spannagl M."/>
            <person name="Cheung F."/>
            <person name="De Mita S."/>
            <person name="Krishnakumar V."/>
            <person name="Gundlach H."/>
            <person name="Zhou S."/>
            <person name="Mudge J."/>
            <person name="Bharti A.K."/>
            <person name="Murray J.D."/>
            <person name="Naoumkina M.A."/>
            <person name="Rosen B."/>
            <person name="Silverstein K.A."/>
            <person name="Tang H."/>
            <person name="Rombauts S."/>
            <person name="Zhao P.X."/>
            <person name="Zhou P."/>
            <person name="Barbe V."/>
            <person name="Bardou P."/>
            <person name="Bechner M."/>
            <person name="Bellec A."/>
            <person name="Berger A."/>
            <person name="Berges H."/>
            <person name="Bidwell S."/>
            <person name="Bisseling T."/>
            <person name="Choisne N."/>
            <person name="Couloux A."/>
            <person name="Denny R."/>
            <person name="Deshpande S."/>
            <person name="Dai X."/>
            <person name="Doyle J.J."/>
            <person name="Dudez A.M."/>
            <person name="Farmer A.D."/>
            <person name="Fouteau S."/>
            <person name="Franken C."/>
            <person name="Gibelin C."/>
            <person name="Gish J."/>
            <person name="Goldstein S."/>
            <person name="Gonzalez A.J."/>
            <person name="Green P.J."/>
            <person name="Hallab A."/>
            <person name="Hartog M."/>
            <person name="Hua A."/>
            <person name="Humphray S.J."/>
            <person name="Jeong D.H."/>
            <person name="Jing Y."/>
            <person name="Jocker A."/>
            <person name="Kenton S.M."/>
            <person name="Kim D.J."/>
            <person name="Klee K."/>
            <person name="Lai H."/>
            <person name="Lang C."/>
            <person name="Lin S."/>
            <person name="Macmil S.L."/>
            <person name="Magdelenat G."/>
            <person name="Matthews L."/>
            <person name="McCorrison J."/>
            <person name="Monaghan E.L."/>
            <person name="Mun J.H."/>
            <person name="Najar F.Z."/>
            <person name="Nicholson C."/>
            <person name="Noirot C."/>
            <person name="O'Bleness M."/>
            <person name="Paule C.R."/>
            <person name="Poulain J."/>
            <person name="Prion F."/>
            <person name="Qin B."/>
            <person name="Qu C."/>
            <person name="Retzel E.F."/>
            <person name="Riddle C."/>
            <person name="Sallet E."/>
            <person name="Samain S."/>
            <person name="Samson N."/>
            <person name="Sanders I."/>
            <person name="Saurat O."/>
            <person name="Scarpelli C."/>
            <person name="Schiex T."/>
            <person name="Segurens B."/>
            <person name="Severin A.J."/>
            <person name="Sherrier D.J."/>
            <person name="Shi R."/>
            <person name="Sims S."/>
            <person name="Singer S.R."/>
            <person name="Sinharoy S."/>
            <person name="Sterck L."/>
            <person name="Viollet A."/>
            <person name="Wang B.B."/>
            <person name="Wang K."/>
            <person name="Wang M."/>
            <person name="Wang X."/>
            <person name="Warfsmann J."/>
            <person name="Weissenbach J."/>
            <person name="White D.D."/>
            <person name="White J.D."/>
            <person name="Wiley G.B."/>
            <person name="Wincker P."/>
            <person name="Xing Y."/>
            <person name="Yang L."/>
            <person name="Yao Z."/>
            <person name="Ying F."/>
            <person name="Zhai J."/>
            <person name="Zhou L."/>
            <person name="Zuber A."/>
            <person name="Denarie J."/>
            <person name="Dixon R.A."/>
            <person name="May G.D."/>
            <person name="Schwartz D.C."/>
            <person name="Rogers J."/>
            <person name="Quetier F."/>
            <person name="Town C.D."/>
            <person name="Roe B.A."/>
        </authorList>
    </citation>
    <scope>NUCLEOTIDE SEQUENCE [LARGE SCALE GENOMIC DNA]</scope>
    <source>
        <strain evidence="2">A17</strain>
        <strain evidence="4 5">cv. Jemalong A17</strain>
    </source>
</reference>
<reference evidence="2 5" key="2">
    <citation type="journal article" date="2014" name="BMC Genomics">
        <title>An improved genome release (version Mt4.0) for the model legume Medicago truncatula.</title>
        <authorList>
            <person name="Tang H."/>
            <person name="Krishnakumar V."/>
            <person name="Bidwell S."/>
            <person name="Rosen B."/>
            <person name="Chan A."/>
            <person name="Zhou S."/>
            <person name="Gentzbittel L."/>
            <person name="Childs K.L."/>
            <person name="Yandell M."/>
            <person name="Gundlach H."/>
            <person name="Mayer K.F."/>
            <person name="Schwartz D.C."/>
            <person name="Town C.D."/>
        </authorList>
    </citation>
    <scope>GENOME REANNOTATION</scope>
    <source>
        <strain evidence="2">A17</strain>
        <strain evidence="4 5">cv. Jemalong A17</strain>
    </source>
</reference>
<protein>
    <submittedName>
        <fullName evidence="2">C2 domain protein</fullName>
    </submittedName>
    <submittedName>
        <fullName evidence="3">Putative C2 domain-containing protein</fullName>
    </submittedName>
</protein>
<dbReference type="STRING" id="3880.A0A072TNG6"/>
<dbReference type="EMBL" id="CM001224">
    <property type="protein sequence ID" value="KEH18937.1"/>
    <property type="molecule type" value="Genomic_DNA"/>
</dbReference>
<dbReference type="GO" id="GO:0006952">
    <property type="term" value="P:defense response"/>
    <property type="evidence" value="ECO:0007669"/>
    <property type="project" value="InterPro"/>
</dbReference>
<evidence type="ECO:0000313" key="6">
    <source>
        <dbReference type="Proteomes" id="UP000265566"/>
    </source>
</evidence>
<dbReference type="OrthoDB" id="884464at2759"/>
<dbReference type="Gene3D" id="2.60.40.150">
    <property type="entry name" value="C2 domain"/>
    <property type="match status" value="1"/>
</dbReference>
<dbReference type="InterPro" id="IPR000008">
    <property type="entry name" value="C2_dom"/>
</dbReference>
<evidence type="ECO:0000313" key="4">
    <source>
        <dbReference type="EnsemblPlants" id="KEH18937"/>
    </source>
</evidence>
<evidence type="ECO:0000259" key="1">
    <source>
        <dbReference type="PROSITE" id="PS50004"/>
    </source>
</evidence>
<dbReference type="Proteomes" id="UP000002051">
    <property type="component" value="Chromosome 8"/>
</dbReference>
<dbReference type="KEGG" id="mtr:25502304"/>
<dbReference type="EnsemblPlants" id="KEH18937">
    <property type="protein sequence ID" value="KEH18937"/>
    <property type="gene ID" value="MTR_8g432400"/>
</dbReference>
<dbReference type="HOGENOM" id="CLU_088397_1_0_1"/>
<evidence type="ECO:0000313" key="2">
    <source>
        <dbReference type="EMBL" id="KEH18937.1"/>
    </source>
</evidence>